<dbReference type="SUPFAM" id="SSF103473">
    <property type="entry name" value="MFS general substrate transporter"/>
    <property type="match status" value="1"/>
</dbReference>
<dbReference type="InterPro" id="IPR036259">
    <property type="entry name" value="MFS_trans_sf"/>
</dbReference>
<evidence type="ECO:0000313" key="10">
    <source>
        <dbReference type="Proteomes" id="UP000656881"/>
    </source>
</evidence>
<comment type="caution">
    <text evidence="9">The sequence shown here is derived from an EMBL/GenBank/DDBJ whole genome shotgun (WGS) entry which is preliminary data.</text>
</comment>
<dbReference type="CDD" id="cd06173">
    <property type="entry name" value="MFS_MefA_like"/>
    <property type="match status" value="1"/>
</dbReference>
<keyword evidence="10" id="KW-1185">Reference proteome</keyword>
<name>A0ABQ2M2V7_9ACTN</name>
<dbReference type="Proteomes" id="UP000656881">
    <property type="component" value="Unassembled WGS sequence"/>
</dbReference>
<dbReference type="PANTHER" id="PTHR23513:SF6">
    <property type="entry name" value="MAJOR FACILITATOR SUPERFAMILY ASSOCIATED DOMAIN-CONTAINING PROTEIN"/>
    <property type="match status" value="1"/>
</dbReference>
<feature type="transmembrane region" description="Helical" evidence="7">
    <location>
        <begin position="20"/>
        <end position="45"/>
    </location>
</feature>
<evidence type="ECO:0000256" key="6">
    <source>
        <dbReference type="ARBA" id="ARBA00023136"/>
    </source>
</evidence>
<accession>A0ABQ2M2V7</accession>
<feature type="transmembrane region" description="Helical" evidence="7">
    <location>
        <begin position="316"/>
        <end position="336"/>
    </location>
</feature>
<dbReference type="InterPro" id="IPR020846">
    <property type="entry name" value="MFS_dom"/>
</dbReference>
<proteinExistence type="predicted"/>
<dbReference type="PROSITE" id="PS50850">
    <property type="entry name" value="MFS"/>
    <property type="match status" value="1"/>
</dbReference>
<reference evidence="10" key="1">
    <citation type="journal article" date="2019" name="Int. J. Syst. Evol. Microbiol.">
        <title>The Global Catalogue of Microorganisms (GCM) 10K type strain sequencing project: providing services to taxonomists for standard genome sequencing and annotation.</title>
        <authorList>
            <consortium name="The Broad Institute Genomics Platform"/>
            <consortium name="The Broad Institute Genome Sequencing Center for Infectious Disease"/>
            <person name="Wu L."/>
            <person name="Ma J."/>
        </authorList>
    </citation>
    <scope>NUCLEOTIDE SEQUENCE [LARGE SCALE GENOMIC DNA]</scope>
    <source>
        <strain evidence="10">CGMCC 4.7349</strain>
    </source>
</reference>
<feature type="domain" description="Major facilitator superfamily (MFS) profile" evidence="8">
    <location>
        <begin position="225"/>
        <end position="424"/>
    </location>
</feature>
<feature type="transmembrane region" description="Helical" evidence="7">
    <location>
        <begin position="51"/>
        <end position="70"/>
    </location>
</feature>
<dbReference type="Pfam" id="PF05977">
    <property type="entry name" value="MFS_3"/>
    <property type="match status" value="1"/>
</dbReference>
<feature type="transmembrane region" description="Helical" evidence="7">
    <location>
        <begin position="257"/>
        <end position="280"/>
    </location>
</feature>
<keyword evidence="4 7" id="KW-0812">Transmembrane</keyword>
<dbReference type="Gene3D" id="1.20.1250.20">
    <property type="entry name" value="MFS general substrate transporter like domains"/>
    <property type="match status" value="1"/>
</dbReference>
<feature type="transmembrane region" description="Helical" evidence="7">
    <location>
        <begin position="292"/>
        <end position="310"/>
    </location>
</feature>
<evidence type="ECO:0000256" key="1">
    <source>
        <dbReference type="ARBA" id="ARBA00004651"/>
    </source>
</evidence>
<feature type="transmembrane region" description="Helical" evidence="7">
    <location>
        <begin position="228"/>
        <end position="251"/>
    </location>
</feature>
<sequence length="424" mass="43751">MRMHPDPGSPWRIRGFRTLFTASALSHLGTNVGYVAIPLLAVTVLDATPGQAGALAALSTAAFLLIGLPAGAWVDRLPGRRILVAADAARAALLVSVPVAWYLDALSLPQLYVVVLLNGCATVFFDVASQSILPELVGRERLIPANTAVVSLMAGANIAGRGAGGLLVQLLAAPLAILGAAVVYLASAIGLVGVRSSGVRTPVPAGRRLRDDIAEGLRHVFGSRELRALALTATLSNLGAQMINSMLPVLFTQDLGLSAGLLGLYWAVGGVGLLIGATCARRLGARFGHGRALGLVGLWFAPAGLAVALIGNGPWLWVATAGWLAATAKTGVDNVLGVSLRQRLTPDALLGRMNATFRFLLTGALAVGSALGGLIGELAGVRVAVWVGAVFLTGAFLPVLCSPLRTMREPQRTDPDPVEAPVRP</sequence>
<protein>
    <submittedName>
        <fullName evidence="9">MFS transporter</fullName>
    </submittedName>
</protein>
<feature type="transmembrane region" description="Helical" evidence="7">
    <location>
        <begin position="381"/>
        <end position="401"/>
    </location>
</feature>
<evidence type="ECO:0000256" key="2">
    <source>
        <dbReference type="ARBA" id="ARBA00022448"/>
    </source>
</evidence>
<evidence type="ECO:0000256" key="4">
    <source>
        <dbReference type="ARBA" id="ARBA00022692"/>
    </source>
</evidence>
<keyword evidence="6 7" id="KW-0472">Membrane</keyword>
<dbReference type="PANTHER" id="PTHR23513">
    <property type="entry name" value="INTEGRAL MEMBRANE EFFLUX PROTEIN-RELATED"/>
    <property type="match status" value="1"/>
</dbReference>
<dbReference type="EMBL" id="BMNG01000007">
    <property type="protein sequence ID" value="GGO46112.1"/>
    <property type="molecule type" value="Genomic_DNA"/>
</dbReference>
<evidence type="ECO:0000313" key="9">
    <source>
        <dbReference type="EMBL" id="GGO46112.1"/>
    </source>
</evidence>
<dbReference type="InterPro" id="IPR010290">
    <property type="entry name" value="TM_effector"/>
</dbReference>
<gene>
    <name evidence="9" type="ORF">GCM10012286_36260</name>
</gene>
<keyword evidence="5 7" id="KW-1133">Transmembrane helix</keyword>
<keyword evidence="3" id="KW-1003">Cell membrane</keyword>
<feature type="transmembrane region" description="Helical" evidence="7">
    <location>
        <begin position="357"/>
        <end position="375"/>
    </location>
</feature>
<comment type="subcellular location">
    <subcellularLocation>
        <location evidence="1">Cell membrane</location>
        <topology evidence="1">Multi-pass membrane protein</topology>
    </subcellularLocation>
</comment>
<evidence type="ECO:0000256" key="3">
    <source>
        <dbReference type="ARBA" id="ARBA00022475"/>
    </source>
</evidence>
<evidence type="ECO:0000256" key="7">
    <source>
        <dbReference type="SAM" id="Phobius"/>
    </source>
</evidence>
<evidence type="ECO:0000259" key="8">
    <source>
        <dbReference type="PROSITE" id="PS50850"/>
    </source>
</evidence>
<feature type="transmembrane region" description="Helical" evidence="7">
    <location>
        <begin position="166"/>
        <end position="192"/>
    </location>
</feature>
<organism evidence="9 10">
    <name type="scientific">Streptomyces lasiicapitis</name>
    <dbReference type="NCBI Taxonomy" id="1923961"/>
    <lineage>
        <taxon>Bacteria</taxon>
        <taxon>Bacillati</taxon>
        <taxon>Actinomycetota</taxon>
        <taxon>Actinomycetes</taxon>
        <taxon>Kitasatosporales</taxon>
        <taxon>Streptomycetaceae</taxon>
        <taxon>Streptomyces</taxon>
    </lineage>
</organism>
<evidence type="ECO:0000256" key="5">
    <source>
        <dbReference type="ARBA" id="ARBA00022989"/>
    </source>
</evidence>
<keyword evidence="2" id="KW-0813">Transport</keyword>